<name>A0ABU1MLD3_9SPHN</name>
<dbReference type="InterPro" id="IPR030823">
    <property type="entry name" value="IolE/MocC"/>
</dbReference>
<dbReference type="Proteomes" id="UP001184150">
    <property type="component" value="Unassembled WGS sequence"/>
</dbReference>
<dbReference type="SUPFAM" id="SSF51658">
    <property type="entry name" value="Xylose isomerase-like"/>
    <property type="match status" value="1"/>
</dbReference>
<dbReference type="NCBIfam" id="TIGR04379">
    <property type="entry name" value="myo_inos_iolE"/>
    <property type="match status" value="1"/>
</dbReference>
<dbReference type="RefSeq" id="WP_309805089.1">
    <property type="nucleotide sequence ID" value="NZ_JAVDRD010000004.1"/>
</dbReference>
<comment type="caution">
    <text evidence="2">The sequence shown here is derived from an EMBL/GenBank/DDBJ whole genome shotgun (WGS) entry which is preliminary data.</text>
</comment>
<sequence length="305" mass="30978">MTVRWGVSPIGWVNDDLPSLGAGTTLDTILSDAAAIGFAGIERGGIFPAEPAVLAATLDQAGLALAGAWHGSGLLAHGLAGESAAIEAQAKLLAACGCDVFILAETSGAVHGQRDTPLRQRPRLAPSEWPAFGAMLDSVAARLADRGLRLAYHYHLGTVVEDAQDLARLIDATGEGVGLVIDTGHARLGGIDVPALIREHPARVVHVHAKDVRPAVAAETIGQGASFLDGVIAGMFTVPGDGAVDFAAVCAALAAIDYAGWIVIEAEQDPALAPPAAYARAGLAHLRALWMSAGPAAGAGAQGLK</sequence>
<dbReference type="PANTHER" id="PTHR12110">
    <property type="entry name" value="HYDROXYPYRUVATE ISOMERASE"/>
    <property type="match status" value="1"/>
</dbReference>
<protein>
    <submittedName>
        <fullName evidence="2">Inosose dehydratase</fullName>
        <ecNumber evidence="2">4.2.1.44</ecNumber>
    </submittedName>
</protein>
<gene>
    <name evidence="2" type="ORF">J2792_002008</name>
</gene>
<proteinExistence type="predicted"/>
<dbReference type="Pfam" id="PF01261">
    <property type="entry name" value="AP_endonuc_2"/>
    <property type="match status" value="1"/>
</dbReference>
<keyword evidence="3" id="KW-1185">Reference proteome</keyword>
<evidence type="ECO:0000313" key="2">
    <source>
        <dbReference type="EMBL" id="MDR6511136.1"/>
    </source>
</evidence>
<dbReference type="InterPro" id="IPR050312">
    <property type="entry name" value="IolE/XylAMocC-like"/>
</dbReference>
<keyword evidence="2" id="KW-0456">Lyase</keyword>
<dbReference type="InterPro" id="IPR036237">
    <property type="entry name" value="Xyl_isomerase-like_sf"/>
</dbReference>
<evidence type="ECO:0000313" key="3">
    <source>
        <dbReference type="Proteomes" id="UP001184150"/>
    </source>
</evidence>
<dbReference type="Gene3D" id="3.20.20.150">
    <property type="entry name" value="Divalent-metal-dependent TIM barrel enzymes"/>
    <property type="match status" value="1"/>
</dbReference>
<dbReference type="InterPro" id="IPR013022">
    <property type="entry name" value="Xyl_isomerase-like_TIM-brl"/>
</dbReference>
<dbReference type="EMBL" id="JAVDRD010000004">
    <property type="protein sequence ID" value="MDR6511136.1"/>
    <property type="molecule type" value="Genomic_DNA"/>
</dbReference>
<feature type="domain" description="Xylose isomerase-like TIM barrel" evidence="1">
    <location>
        <begin position="31"/>
        <end position="288"/>
    </location>
</feature>
<dbReference type="PANTHER" id="PTHR12110:SF41">
    <property type="entry name" value="INOSOSE DEHYDRATASE"/>
    <property type="match status" value="1"/>
</dbReference>
<dbReference type="EC" id="4.2.1.44" evidence="2"/>
<dbReference type="GO" id="GO:0050114">
    <property type="term" value="F:myo-inosose-2 dehydratase activity"/>
    <property type="evidence" value="ECO:0007669"/>
    <property type="project" value="UniProtKB-EC"/>
</dbReference>
<accession>A0ABU1MLD3</accession>
<evidence type="ECO:0000259" key="1">
    <source>
        <dbReference type="Pfam" id="PF01261"/>
    </source>
</evidence>
<reference evidence="2 3" key="1">
    <citation type="submission" date="2023-07" db="EMBL/GenBank/DDBJ databases">
        <title>Sorghum-associated microbial communities from plants grown in Nebraska, USA.</title>
        <authorList>
            <person name="Schachtman D."/>
        </authorList>
    </citation>
    <scope>NUCLEOTIDE SEQUENCE [LARGE SCALE GENOMIC DNA]</scope>
    <source>
        <strain evidence="2 3">DS1027</strain>
    </source>
</reference>
<organism evidence="2 3">
    <name type="scientific">Novosphingobium capsulatum</name>
    <dbReference type="NCBI Taxonomy" id="13688"/>
    <lineage>
        <taxon>Bacteria</taxon>
        <taxon>Pseudomonadati</taxon>
        <taxon>Pseudomonadota</taxon>
        <taxon>Alphaproteobacteria</taxon>
        <taxon>Sphingomonadales</taxon>
        <taxon>Sphingomonadaceae</taxon>
        <taxon>Novosphingobium</taxon>
    </lineage>
</organism>